<dbReference type="PROSITE" id="PS50297">
    <property type="entry name" value="ANK_REP_REGION"/>
    <property type="match status" value="4"/>
</dbReference>
<evidence type="ECO:0000256" key="2">
    <source>
        <dbReference type="ARBA" id="ARBA00022737"/>
    </source>
</evidence>
<feature type="compositionally biased region" description="Basic and acidic residues" evidence="7">
    <location>
        <begin position="8"/>
        <end position="19"/>
    </location>
</feature>
<feature type="repeat" description="ANK" evidence="6">
    <location>
        <begin position="1276"/>
        <end position="1308"/>
    </location>
</feature>
<dbReference type="Gene3D" id="1.25.40.20">
    <property type="entry name" value="Ankyrin repeat-containing domain"/>
    <property type="match status" value="5"/>
</dbReference>
<dbReference type="GO" id="GO:0008270">
    <property type="term" value="F:zinc ion binding"/>
    <property type="evidence" value="ECO:0007669"/>
    <property type="project" value="UniProtKB-KW"/>
</dbReference>
<dbReference type="Pfam" id="PF12796">
    <property type="entry name" value="Ank_2"/>
    <property type="match status" value="5"/>
</dbReference>
<dbReference type="Proteomes" id="UP000283895">
    <property type="component" value="Unassembled WGS sequence"/>
</dbReference>
<evidence type="ECO:0000256" key="5">
    <source>
        <dbReference type="ARBA" id="ARBA00023043"/>
    </source>
</evidence>
<proteinExistence type="predicted"/>
<dbReference type="InterPro" id="IPR036770">
    <property type="entry name" value="Ankyrin_rpt-contain_sf"/>
</dbReference>
<dbReference type="EMBL" id="LKEA01000076">
    <property type="protein sequence ID" value="ROV88763.1"/>
    <property type="molecule type" value="Genomic_DNA"/>
</dbReference>
<dbReference type="CDD" id="cd02249">
    <property type="entry name" value="ZZ"/>
    <property type="match status" value="1"/>
</dbReference>
<feature type="region of interest" description="Disordered" evidence="7">
    <location>
        <begin position="1"/>
        <end position="37"/>
    </location>
</feature>
<dbReference type="Gene3D" id="3.30.60.90">
    <property type="match status" value="1"/>
</dbReference>
<evidence type="ECO:0000313" key="9">
    <source>
        <dbReference type="EMBL" id="ROV88763.1"/>
    </source>
</evidence>
<dbReference type="STRING" id="356882.A0A423VCQ4"/>
<reference evidence="9 10" key="1">
    <citation type="submission" date="2015-09" db="EMBL/GenBank/DDBJ databases">
        <title>Host preference determinants of Valsa canker pathogens revealed by comparative genomics.</title>
        <authorList>
            <person name="Yin Z."/>
            <person name="Huang L."/>
        </authorList>
    </citation>
    <scope>NUCLEOTIDE SEQUENCE [LARGE SCALE GENOMIC DNA]</scope>
    <source>
        <strain evidence="9 10">03-1</strain>
    </source>
</reference>
<keyword evidence="5 6" id="KW-0040">ANK repeat</keyword>
<evidence type="ECO:0000256" key="6">
    <source>
        <dbReference type="PROSITE-ProRule" id="PRU00023"/>
    </source>
</evidence>
<evidence type="ECO:0000256" key="4">
    <source>
        <dbReference type="ARBA" id="ARBA00022833"/>
    </source>
</evidence>
<dbReference type="OrthoDB" id="5243355at2759"/>
<feature type="repeat" description="ANK" evidence="6">
    <location>
        <begin position="897"/>
        <end position="929"/>
    </location>
</feature>
<evidence type="ECO:0000256" key="3">
    <source>
        <dbReference type="ARBA" id="ARBA00022771"/>
    </source>
</evidence>
<sequence>MSESQSEQDERAGLRDTTSDRLTVTMSNAGAPLDLETRDHVFREGDSHAGLKLERILEPSSGTDTDKNEHPGVDFVHVMGARRDQERLPILQNTAPKAAKRELISESDMPSLLNDDVAFTLSSVDCAARQLLAGLKHFQQICLQTSRRAIVFVAYDLGALVLKKVFSGCFHRDGENKELGVKMLDFLQEAKSDTAWEKYYTRIALISDHIRQVFDSFHGTLGIPTELAVREENMESADEAFPHLFGNIFVVAVDERLPSPSEAAIQLTLMSLIRQHVQMITKVQSRDGPVFSSDAYENWLYGNGTEILYLQGPDSQANTEAGEQICLEWVREHQTIGYFHPRLFEFLCSSRDPSRNLSGMLASTILHMMATNHNSSKTTYSILEDHCKLQHAWLEEDLIKLVYFSGTRLHSLIPFLLLELDECGVRSRKAFWESLDATASRLEVHLKLIVTSRKPGALREELKAWPDIHVHEYTLPPPAELEDVQTDEYVGRLISRLCPKRLGEAMMRRTLKRLDVMDRKRLEMDLSLIEQYSRWPAEMYSDNLNIFSSLVEGISPSSTPNETLCKILLSIPDQSCLRWSLSWISSGKRPLSMLELSMMRYYHSRGFTQVASLPEDYEVELCSKEITSQLRGLLYLHENHLYISPDILDLMDGDIDSIGSELKESAPRTTAQFLLEYLGSSKMQERLNGLYCQYVARFESSGDDITPPIVPDRRDAIFYAVEALPYHLSRIEIPDEVRNKMKEPSGPYLPWSKVYWAMCNPFSRAVKGPLKSAWATWEAAPESGFTNMVRLCQVNEDDEEASQNATGSSRPAAQLPEIGRLIDAVRTNNEDLALYLFDQLTPNLEDRQHSGKTESDEPRQITWLSSILWRATWLDMPLLVERLLKNGLPPDDQSSAFNPSPLYMAARLGHSEIVDMLISHGADISVKRANTFTPLCTAAAYGHADIVRALIEQDRAQLNTPQPVRPLLAASQWGAWKVLEVLLELQADTSLYRSATPSGDRGLAPIIASSIRGHVKTTQVLLENNTDPNTAGPSGSGTPLVYAAMSGGGVECVRLLLEHGADPNHELLRPPLLIVIIWTDLVPVKTKIAIFNLLIDNDPPIQCEKADTYGFTPLMHAAWKGDIASVRWLLDHGAKVNAVDKENRHALFHAVKNGQRSVVYELLSHQEVPRLDIIGGNGTLLGTAIGDASLVRTLLDAGANPSFENNKQQTALNIAVVEEKIDTVRLLLEPGRNVDIHHRDDLGWSPILDATGVAPNAEIVRILMENGANIADTEPDGSSPLHLAAHELRPDIVRILLEYHVPEDLERRTTHGQTPLLVTRNYKGPLTLECIRVLVRAGSDINAQDSDGESILIRYALSKSKASAVGDFLLSLPKININILSKVFGTALHLSCEYGNVDLVNKLLERNNIDVDVWYSDIRSTPLIAACMPSGSELQDVEATLTRAERIVRDLVAHGANVDATAGPSIFNALCAASLCAGVGTVNYLLDKSALLRRPDPLGRLPIHFAAVNGIRNFEAVALVHGHDIMAKDMFDKNVLHWASQFGHVETVKSILQRVPLKDRKAWANSPDVDGWTPLAWATRPTSICDAIYWTMSEPQDYAATIQCLTGYGADISAQFRIGQGEEAEVFTPLEMAKLCAAEDEVIRLLTPKEADTINTKEGESAGHDLRQGRKYRKWRGTCDICFSNIYGIVYKCQDCSDYLGYTVCNKCYGRIELVHRRITADEKPHEFIVLEGHDTEFDDPTPIPPRPSPAASRQSPAVGDGADVDDEETQGPDDVDFDEDELDMLDFPASDDLEGLTGP</sequence>
<keyword evidence="1" id="KW-0479">Metal-binding</keyword>
<dbReference type="InterPro" id="IPR051165">
    <property type="entry name" value="Multifunctional_ANK_Repeat"/>
</dbReference>
<keyword evidence="10" id="KW-1185">Reference proteome</keyword>
<dbReference type="InterPro" id="IPR002110">
    <property type="entry name" value="Ankyrin_rpt"/>
</dbReference>
<feature type="domain" description="Nephrocystin 3-like N-terminal" evidence="8">
    <location>
        <begin position="291"/>
        <end position="453"/>
    </location>
</feature>
<comment type="caution">
    <text evidence="9">The sequence shown here is derived from an EMBL/GenBank/DDBJ whole genome shotgun (WGS) entry which is preliminary data.</text>
</comment>
<dbReference type="Pfam" id="PF00023">
    <property type="entry name" value="Ank"/>
    <property type="match status" value="1"/>
</dbReference>
<dbReference type="SUPFAM" id="SSF57850">
    <property type="entry name" value="RING/U-box"/>
    <property type="match status" value="1"/>
</dbReference>
<keyword evidence="4" id="KW-0862">Zinc</keyword>
<feature type="repeat" description="ANK" evidence="6">
    <location>
        <begin position="1109"/>
        <end position="1141"/>
    </location>
</feature>
<feature type="region of interest" description="Disordered" evidence="7">
    <location>
        <begin position="1734"/>
        <end position="1800"/>
    </location>
</feature>
<feature type="repeat" description="ANK" evidence="6">
    <location>
        <begin position="1035"/>
        <end position="1064"/>
    </location>
</feature>
<evidence type="ECO:0000313" key="10">
    <source>
        <dbReference type="Proteomes" id="UP000283895"/>
    </source>
</evidence>
<keyword evidence="3" id="KW-0863">Zinc-finger</keyword>
<dbReference type="Pfam" id="PF24883">
    <property type="entry name" value="NPHP3_N"/>
    <property type="match status" value="1"/>
</dbReference>
<feature type="compositionally biased region" description="Acidic residues" evidence="7">
    <location>
        <begin position="1763"/>
        <end position="1800"/>
    </location>
</feature>
<organism evidence="9 10">
    <name type="scientific">Cytospora schulzeri</name>
    <dbReference type="NCBI Taxonomy" id="448051"/>
    <lineage>
        <taxon>Eukaryota</taxon>
        <taxon>Fungi</taxon>
        <taxon>Dikarya</taxon>
        <taxon>Ascomycota</taxon>
        <taxon>Pezizomycotina</taxon>
        <taxon>Sordariomycetes</taxon>
        <taxon>Sordariomycetidae</taxon>
        <taxon>Diaporthales</taxon>
        <taxon>Cytosporaceae</taxon>
        <taxon>Cytospora</taxon>
    </lineage>
</organism>
<name>A0A423VCQ4_9PEZI</name>
<dbReference type="SUPFAM" id="SSF48403">
    <property type="entry name" value="Ankyrin repeat"/>
    <property type="match status" value="3"/>
</dbReference>
<evidence type="ECO:0000256" key="7">
    <source>
        <dbReference type="SAM" id="MobiDB-lite"/>
    </source>
</evidence>
<dbReference type="InterPro" id="IPR056884">
    <property type="entry name" value="NPHP3-like_N"/>
</dbReference>
<protein>
    <recommendedName>
        <fullName evidence="8">Nephrocystin 3-like N-terminal domain-containing protein</fullName>
    </recommendedName>
</protein>
<evidence type="ECO:0000256" key="1">
    <source>
        <dbReference type="ARBA" id="ARBA00022723"/>
    </source>
</evidence>
<evidence type="ECO:0000259" key="8">
    <source>
        <dbReference type="Pfam" id="PF24883"/>
    </source>
</evidence>
<dbReference type="PANTHER" id="PTHR24123">
    <property type="entry name" value="ANKYRIN REPEAT-CONTAINING"/>
    <property type="match status" value="1"/>
</dbReference>
<feature type="repeat" description="ANK" evidence="6">
    <location>
        <begin position="1311"/>
        <end position="1346"/>
    </location>
</feature>
<accession>A0A423VCQ4</accession>
<feature type="repeat" description="ANK" evidence="6">
    <location>
        <begin position="1207"/>
        <end position="1239"/>
    </location>
</feature>
<dbReference type="PROSITE" id="PS50088">
    <property type="entry name" value="ANK_REPEAT"/>
    <property type="match status" value="6"/>
</dbReference>
<dbReference type="SMART" id="SM00248">
    <property type="entry name" value="ANK"/>
    <property type="match status" value="16"/>
</dbReference>
<keyword evidence="2" id="KW-0677">Repeat</keyword>
<dbReference type="InterPro" id="IPR043145">
    <property type="entry name" value="Znf_ZZ_sf"/>
</dbReference>
<gene>
    <name evidence="9" type="ORF">VMCG_10055</name>
</gene>
<dbReference type="PANTHER" id="PTHR24123:SF33">
    <property type="entry name" value="PROTEIN HOS4"/>
    <property type="match status" value="1"/>
</dbReference>